<comment type="caution">
    <text evidence="6">The sequence shown here is derived from an EMBL/GenBank/DDBJ whole genome shotgun (WGS) entry which is preliminary data.</text>
</comment>
<proteinExistence type="predicted"/>
<evidence type="ECO:0000256" key="2">
    <source>
        <dbReference type="ARBA" id="ARBA00022630"/>
    </source>
</evidence>
<comment type="cofactor">
    <cofactor evidence="1">
        <name>FAD</name>
        <dbReference type="ChEBI" id="CHEBI:57692"/>
    </cofactor>
</comment>
<evidence type="ECO:0000313" key="7">
    <source>
        <dbReference type="Proteomes" id="UP000285060"/>
    </source>
</evidence>
<dbReference type="Gene3D" id="1.10.8.260">
    <property type="entry name" value="HI0933 insert domain-like"/>
    <property type="match status" value="1"/>
</dbReference>
<dbReference type="InterPro" id="IPR057661">
    <property type="entry name" value="RsdA/BaiN/AoA(So)_Rossmann"/>
</dbReference>
<evidence type="ECO:0000256" key="3">
    <source>
        <dbReference type="ARBA" id="ARBA00022827"/>
    </source>
</evidence>
<dbReference type="SUPFAM" id="SSF51905">
    <property type="entry name" value="FAD/NAD(P)-binding domain"/>
    <property type="match status" value="1"/>
</dbReference>
<dbReference type="InterPro" id="IPR023166">
    <property type="entry name" value="BaiN-like_dom_sf"/>
</dbReference>
<name>A0A418B156_9STRA</name>
<dbReference type="NCBIfam" id="TIGR00275">
    <property type="entry name" value="aminoacetone oxidase family FAD-binding enzyme"/>
    <property type="match status" value="1"/>
</dbReference>
<evidence type="ECO:0000259" key="5">
    <source>
        <dbReference type="Pfam" id="PF22780"/>
    </source>
</evidence>
<dbReference type="Pfam" id="PF03486">
    <property type="entry name" value="HI0933_like"/>
    <property type="match status" value="1"/>
</dbReference>
<protein>
    <recommendedName>
        <fullName evidence="8">HI0933 family flavoprotein</fullName>
    </recommendedName>
</protein>
<reference evidence="6 7" key="1">
    <citation type="submission" date="2018-08" db="EMBL/GenBank/DDBJ databases">
        <title>Aphanomyces genome sequencing and annotation.</title>
        <authorList>
            <person name="Minardi D."/>
            <person name="Oidtmann B."/>
            <person name="Van Der Giezen M."/>
            <person name="Studholme D.J."/>
        </authorList>
    </citation>
    <scope>NUCLEOTIDE SEQUENCE [LARGE SCALE GENOMIC DNA]</scope>
    <source>
        <strain evidence="6 7">NJM0002</strain>
    </source>
</reference>
<sequence length="443" mass="48135">MAARVADVVVVGGGPAGVFCAQAIKHLVHCNTRIVVLEATKELLKKVKISGGGRCNVTHARNKFSIRDLVQQYPRGNKSLMGQLTRFGIDETHAWFEDRGVKLHTEPDGRVFPATNSSATIVNALLHAAKDVEFETRTRVTGLTQTEDGRFEVTATHKASDDEQRWTATSVVIAGGSSVPLWSLVKSSFGIEIEPPVPSLFTFQIDNDPRLEGLAGISVDPARVTLPTAKKLAPVTGPVLITHNGLSGPAILRQSAFAAIPMHAANYKMPVQVDWTGGRWRLDEVRSRIISEDVAFLRMRTQVVQLLKAQRQAAPQRNLRSVCPVLVDGKPAVPQRLWSRLALDSDIQWSNASNDVIQSIASNVVQSTFHTSGKATFKEEFVTAGGVQLNQLTKNLEAKAVPRLYFVGEFLNVDGVTGGFNFTGCWSSAVAVAHHIASGLRQP</sequence>
<dbReference type="AlphaFoldDB" id="A0A418B156"/>
<accession>A0A418B156</accession>
<dbReference type="InterPro" id="IPR036188">
    <property type="entry name" value="FAD/NAD-bd_sf"/>
</dbReference>
<dbReference type="PANTHER" id="PTHR42887">
    <property type="entry name" value="OS12G0638800 PROTEIN"/>
    <property type="match status" value="1"/>
</dbReference>
<organism evidence="6 7">
    <name type="scientific">Aphanomyces invadans</name>
    <dbReference type="NCBI Taxonomy" id="157072"/>
    <lineage>
        <taxon>Eukaryota</taxon>
        <taxon>Sar</taxon>
        <taxon>Stramenopiles</taxon>
        <taxon>Oomycota</taxon>
        <taxon>Saprolegniomycetes</taxon>
        <taxon>Saprolegniales</taxon>
        <taxon>Verrucalvaceae</taxon>
        <taxon>Aphanomyces</taxon>
    </lineage>
</organism>
<keyword evidence="3" id="KW-0274">FAD</keyword>
<dbReference type="Gene3D" id="2.40.30.10">
    <property type="entry name" value="Translation factors"/>
    <property type="match status" value="1"/>
</dbReference>
<feature type="domain" description="RsdA/BaiN/AoA(So)-like insert" evidence="5">
    <location>
        <begin position="197"/>
        <end position="276"/>
    </location>
</feature>
<dbReference type="InterPro" id="IPR055178">
    <property type="entry name" value="RsdA/BaiN/AoA(So)-like_dom"/>
</dbReference>
<dbReference type="InterPro" id="IPR004792">
    <property type="entry name" value="BaiN-like"/>
</dbReference>
<evidence type="ECO:0000313" key="6">
    <source>
        <dbReference type="EMBL" id="RHY31685.1"/>
    </source>
</evidence>
<feature type="domain" description="RsdA/BaiN/AoA(So)-like Rossmann fold-like" evidence="4">
    <location>
        <begin position="7"/>
        <end position="433"/>
    </location>
</feature>
<keyword evidence="2" id="KW-0285">Flavoprotein</keyword>
<dbReference type="EMBL" id="QUSY01000193">
    <property type="protein sequence ID" value="RHY31685.1"/>
    <property type="molecule type" value="Genomic_DNA"/>
</dbReference>
<dbReference type="Gene3D" id="3.50.50.60">
    <property type="entry name" value="FAD/NAD(P)-binding domain"/>
    <property type="match status" value="1"/>
</dbReference>
<dbReference type="Proteomes" id="UP000285060">
    <property type="component" value="Unassembled WGS sequence"/>
</dbReference>
<gene>
    <name evidence="6" type="ORF">DYB32_003314</name>
</gene>
<dbReference type="SUPFAM" id="SSF160996">
    <property type="entry name" value="HI0933 insert domain-like"/>
    <property type="match status" value="1"/>
</dbReference>
<dbReference type="Pfam" id="PF22780">
    <property type="entry name" value="HI0933_like_1st"/>
    <property type="match status" value="1"/>
</dbReference>
<dbReference type="VEuPathDB" id="FungiDB:H310_13983"/>
<evidence type="ECO:0000256" key="1">
    <source>
        <dbReference type="ARBA" id="ARBA00001974"/>
    </source>
</evidence>
<evidence type="ECO:0008006" key="8">
    <source>
        <dbReference type="Google" id="ProtNLM"/>
    </source>
</evidence>
<dbReference type="PANTHER" id="PTHR42887:SF2">
    <property type="entry name" value="OS12G0638800 PROTEIN"/>
    <property type="match status" value="1"/>
</dbReference>
<evidence type="ECO:0000259" key="4">
    <source>
        <dbReference type="Pfam" id="PF03486"/>
    </source>
</evidence>
<keyword evidence="7" id="KW-1185">Reference proteome</keyword>